<dbReference type="EMBL" id="CP045737">
    <property type="protein sequence ID" value="QGG40489.1"/>
    <property type="molecule type" value="Genomic_DNA"/>
</dbReference>
<evidence type="ECO:0000313" key="4">
    <source>
        <dbReference type="EMBL" id="QGG40489.1"/>
    </source>
</evidence>
<feature type="compositionally biased region" description="Low complexity" evidence="1">
    <location>
        <begin position="26"/>
        <end position="56"/>
    </location>
</feature>
<evidence type="ECO:0000256" key="3">
    <source>
        <dbReference type="SAM" id="SignalP"/>
    </source>
</evidence>
<dbReference type="AlphaFoldDB" id="A0A5Q2MFK4"/>
<feature type="region of interest" description="Disordered" evidence="1">
    <location>
        <begin position="278"/>
        <end position="298"/>
    </location>
</feature>
<name>A0A5Q2MFK4_9ACTN</name>
<keyword evidence="2" id="KW-0472">Membrane</keyword>
<accession>A0A5Q2MFK4</accession>
<keyword evidence="2" id="KW-1133">Transmembrane helix</keyword>
<keyword evidence="2" id="KW-0812">Transmembrane</keyword>
<organism evidence="4 5">
    <name type="scientific">Aeromicrobium yanjiei</name>
    <dbReference type="NCBI Taxonomy" id="2662028"/>
    <lineage>
        <taxon>Bacteria</taxon>
        <taxon>Bacillati</taxon>
        <taxon>Actinomycetota</taxon>
        <taxon>Actinomycetes</taxon>
        <taxon>Propionibacteriales</taxon>
        <taxon>Nocardioidaceae</taxon>
        <taxon>Aeromicrobium</taxon>
    </lineage>
</organism>
<evidence type="ECO:0008006" key="6">
    <source>
        <dbReference type="Google" id="ProtNLM"/>
    </source>
</evidence>
<feature type="chain" id="PRO_5024437736" description="Htaa domain-containing protein" evidence="3">
    <location>
        <begin position="29"/>
        <end position="448"/>
    </location>
</feature>
<evidence type="ECO:0000256" key="1">
    <source>
        <dbReference type="SAM" id="MobiDB-lite"/>
    </source>
</evidence>
<dbReference type="KEGG" id="aef:GEV26_03395"/>
<sequence>MRTPVRPVLAVALTLVLGLAVTAGPAGATDEPAAAAATTAVPTQPEDPAPTTAAPTTPAPTTPAPTTPEPTTPEPSEPEPTAPTPTTPAPEGGTGPQQVSDAQLRWGLHPQLHRKPYYGKNFLTAGALPDTKGADMPSSRWKQSEGPVSIVRAKDSSYVPATWAGFGTGADHQVVVTGGTGTVDAEAGTATIRWTGRFGVARYSGQTGFTVSDPRIVVTDGRGRLEATLDGYGVSRDGNGSGGASGPLRSTTVVLGQLGAVRLTGKGFTSSPTFYGVDVQHPEQKPDSQGRTGSFPSSFIDFVDQVGQAPFWMTSGSSDDHLKAPSPVTVSFSARDAVQVEAPAPVDGTSDPIDNRTRTAPTPPVQRQAALPPPATRSAPVPQPAPVAAPVAQAAFTQPVSASLTGLPGVLVGPDGRSTLGWWLAVTFLLMAAVALALPALVARSRSL</sequence>
<feature type="region of interest" description="Disordered" evidence="1">
    <location>
        <begin position="340"/>
        <end position="385"/>
    </location>
</feature>
<keyword evidence="3" id="KW-0732">Signal</keyword>
<reference evidence="4 5" key="1">
    <citation type="submission" date="2019-11" db="EMBL/GenBank/DDBJ databases">
        <authorList>
            <person name="Li J."/>
        </authorList>
    </citation>
    <scope>NUCLEOTIDE SEQUENCE [LARGE SCALE GENOMIC DNA]</scope>
    <source>
        <strain evidence="4 5">MF47</strain>
    </source>
</reference>
<evidence type="ECO:0000313" key="5">
    <source>
        <dbReference type="Proteomes" id="UP000392064"/>
    </source>
</evidence>
<gene>
    <name evidence="4" type="ORF">GEV26_03395</name>
</gene>
<feature type="signal peptide" evidence="3">
    <location>
        <begin position="1"/>
        <end position="28"/>
    </location>
</feature>
<keyword evidence="5" id="KW-1185">Reference proteome</keyword>
<dbReference type="Proteomes" id="UP000392064">
    <property type="component" value="Chromosome"/>
</dbReference>
<feature type="transmembrane region" description="Helical" evidence="2">
    <location>
        <begin position="420"/>
        <end position="443"/>
    </location>
</feature>
<evidence type="ECO:0000256" key="2">
    <source>
        <dbReference type="SAM" id="Phobius"/>
    </source>
</evidence>
<proteinExistence type="predicted"/>
<feature type="region of interest" description="Disordered" evidence="1">
    <location>
        <begin position="26"/>
        <end position="99"/>
    </location>
</feature>
<feature type="compositionally biased region" description="Pro residues" evidence="1">
    <location>
        <begin position="57"/>
        <end position="88"/>
    </location>
</feature>
<protein>
    <recommendedName>
        <fullName evidence="6">Htaa domain-containing protein</fullName>
    </recommendedName>
</protein>
<feature type="compositionally biased region" description="Pro residues" evidence="1">
    <location>
        <begin position="371"/>
        <end position="385"/>
    </location>
</feature>
<dbReference type="RefSeq" id="WP_153651760.1">
    <property type="nucleotide sequence ID" value="NZ_CP045737.1"/>
</dbReference>